<reference evidence="4" key="4">
    <citation type="journal article" date="2018" name="Nature">
        <title>A major lineage of non-tailed dsDNA viruses as unrecognized killers of marine bacteria.</title>
        <authorList>
            <person name="Kauffman K.M."/>
            <person name="Hussain F.A."/>
            <person name="Yang J."/>
            <person name="Arevalo P."/>
            <person name="Brown J.M."/>
            <person name="Chang W.K."/>
            <person name="VanInsberghe D."/>
            <person name="Elsherbini J."/>
            <person name="Sharma R.S."/>
            <person name="Cutler M.B."/>
            <person name="Kelly L."/>
            <person name="Polz M.F."/>
        </authorList>
    </citation>
    <scope>NUCLEOTIDE SEQUENCE</scope>
    <source>
        <strain evidence="4">10N.286.54.F3</strain>
    </source>
</reference>
<evidence type="ECO:0000313" key="8">
    <source>
        <dbReference type="Proteomes" id="UP001177883"/>
    </source>
</evidence>
<keyword evidence="9" id="KW-1185">Reference proteome</keyword>
<dbReference type="EMBL" id="PIFK01000029">
    <property type="protein sequence ID" value="PTP32135.1"/>
    <property type="molecule type" value="Genomic_DNA"/>
</dbReference>
<dbReference type="AlphaFoldDB" id="A0A0P6Z0D9"/>
<accession>A0A1C3ITW7</accession>
<dbReference type="Proteomes" id="UP001569200">
    <property type="component" value="Unassembled WGS sequence"/>
</dbReference>
<evidence type="ECO:0000313" key="5">
    <source>
        <dbReference type="EMBL" id="PTP32135.1"/>
    </source>
</evidence>
<dbReference type="Proteomes" id="UP000244197">
    <property type="component" value="Unassembled WGS sequence"/>
</dbReference>
<accession>A0A0P6Z0D9</accession>
<evidence type="ECO:0000313" key="4">
    <source>
        <dbReference type="EMBL" id="PMF17644.1"/>
    </source>
</evidence>
<reference evidence="6" key="1">
    <citation type="submission" date="2016-07" db="EMBL/GenBank/DDBJ databases">
        <title>Nontailed viruses are major unrecognized killers of bacteria in the ocean.</title>
        <authorList>
            <person name="Kauffman K."/>
            <person name="Hussain F."/>
            <person name="Yang J."/>
            <person name="Arevalo P."/>
            <person name="Brown J."/>
            <person name="Cutler M."/>
            <person name="Kelly L."/>
            <person name="Polz M.F."/>
        </authorList>
    </citation>
    <scope>NUCLEOTIDE SEQUENCE [LARGE SCALE GENOMIC DNA]</scope>
    <source>
        <strain evidence="6">10N.286.54.F3</strain>
    </source>
</reference>
<dbReference type="RefSeq" id="WP_004734872.1">
    <property type="nucleotide sequence ID" value="NZ_AP025508.1"/>
</dbReference>
<reference evidence="4" key="2">
    <citation type="submission" date="2016-07" db="EMBL/GenBank/DDBJ databases">
        <authorList>
            <person name="Wan K."/>
            <person name="Booth B."/>
            <person name="Spirohn K."/>
            <person name="Hao T."/>
            <person name="Hu Y."/>
            <person name="Calderwood M."/>
            <person name="Hill D."/>
            <person name="Mohr S."/>
            <person name="Vidal M."/>
            <person name="Celniker S."/>
            <person name="Perrimon N."/>
        </authorList>
    </citation>
    <scope>NUCLEOTIDE SEQUENCE</scope>
    <source>
        <strain evidence="4">10N.286.54.F3</strain>
    </source>
</reference>
<dbReference type="Proteomes" id="UP001177883">
    <property type="component" value="Unassembled WGS sequence"/>
</dbReference>
<reference evidence="1" key="5">
    <citation type="submission" date="2023-07" db="EMBL/GenBank/DDBJ databases">
        <title>Genome content predicts the carbon catabolic preferences of heterotrophic bacteria.</title>
        <authorList>
            <person name="Gralka M."/>
        </authorList>
    </citation>
    <scope>NUCLEOTIDE SEQUENCE</scope>
    <source>
        <strain evidence="2">6E02</strain>
        <strain evidence="1">6E03</strain>
    </source>
</reference>
<dbReference type="EMBL" id="JBGOOW010000002">
    <property type="protein sequence ID" value="MEZ8179784.1"/>
    <property type="molecule type" value="Genomic_DNA"/>
</dbReference>
<sequence length="145" mass="16244">MSVLFKYAIYIGLMIYSSPFHALEIIPENMEVKFPGMYISGSGQNADSNPSNSQVYVVRFYVEGEPGKKIVVSLPSKQYLNHSRKSKRLRIRKFYFGCGLSKRGRAKIKGNGRSKLLCIGAKVKIGANHPAGLYTSTIPFEVNYK</sequence>
<name>A0A0P6Z0D9_VIBSP</name>
<organism evidence="1 8">
    <name type="scientific">Vibrio splendidus</name>
    <dbReference type="NCBI Taxonomy" id="29497"/>
    <lineage>
        <taxon>Bacteria</taxon>
        <taxon>Pseudomonadati</taxon>
        <taxon>Pseudomonadota</taxon>
        <taxon>Gammaproteobacteria</taxon>
        <taxon>Vibrionales</taxon>
        <taxon>Vibrionaceae</taxon>
        <taxon>Vibrio</taxon>
    </lineage>
</organism>
<dbReference type="GeneID" id="93899878"/>
<evidence type="ECO:0000313" key="2">
    <source>
        <dbReference type="EMBL" id="MDP2501128.1"/>
    </source>
</evidence>
<dbReference type="OrthoDB" id="5876200at2"/>
<dbReference type="Proteomes" id="UP001177935">
    <property type="component" value="Unassembled WGS sequence"/>
</dbReference>
<evidence type="ECO:0000313" key="7">
    <source>
        <dbReference type="Proteomes" id="UP000244197"/>
    </source>
</evidence>
<proteinExistence type="predicted"/>
<dbReference type="EMBL" id="JAUYVL010000004">
    <property type="protein sequence ID" value="MDP2501128.1"/>
    <property type="molecule type" value="Genomic_DNA"/>
</dbReference>
<evidence type="ECO:0000313" key="6">
    <source>
        <dbReference type="Proteomes" id="UP000235405"/>
    </source>
</evidence>
<reference evidence="3 9" key="6">
    <citation type="submission" date="2024-06" db="EMBL/GenBank/DDBJ databases">
        <authorList>
            <person name="Steensen K."/>
            <person name="Seneca J."/>
            <person name="Bartlau N."/>
            <person name="Yu A.X."/>
            <person name="Polz M.F."/>
        </authorList>
    </citation>
    <scope>NUCLEOTIDE SEQUENCE [LARGE SCALE GENOMIC DNA]</scope>
    <source>
        <strain evidence="3 9">1F145</strain>
    </source>
</reference>
<evidence type="ECO:0000313" key="9">
    <source>
        <dbReference type="Proteomes" id="UP001569200"/>
    </source>
</evidence>
<dbReference type="EMBL" id="MCSW01000220">
    <property type="protein sequence ID" value="PMF17644.1"/>
    <property type="molecule type" value="Genomic_DNA"/>
</dbReference>
<protein>
    <submittedName>
        <fullName evidence="1">DUF4402 domain-containing protein</fullName>
    </submittedName>
</protein>
<dbReference type="Proteomes" id="UP000235405">
    <property type="component" value="Unassembled WGS sequence"/>
</dbReference>
<reference evidence="5 7" key="3">
    <citation type="submission" date="2017-11" db="EMBL/GenBank/DDBJ databases">
        <title>Population delineation of vibrios coincides with oyster pathogenicity.</title>
        <authorList>
            <person name="Bruto M."/>
            <person name="Labreuche Y."/>
            <person name="James A."/>
            <person name="Piel D."/>
            <person name="Chenivesse S."/>
            <person name="Petton B."/>
            <person name="Polz M.F."/>
            <person name="Le Roux F."/>
        </authorList>
    </citation>
    <scope>NUCLEOTIDE SEQUENCE [LARGE SCALE GENOMIC DNA]</scope>
    <source>
        <strain evidence="5 7">FF_144</strain>
    </source>
</reference>
<evidence type="ECO:0000313" key="1">
    <source>
        <dbReference type="EMBL" id="MDP2488668.1"/>
    </source>
</evidence>
<dbReference type="InterPro" id="IPR025514">
    <property type="entry name" value="DUF4402"/>
</dbReference>
<comment type="caution">
    <text evidence="1">The sequence shown here is derived from an EMBL/GenBank/DDBJ whole genome shotgun (WGS) entry which is preliminary data.</text>
</comment>
<dbReference type="Pfam" id="PF14352">
    <property type="entry name" value="DUF4402"/>
    <property type="match status" value="1"/>
</dbReference>
<dbReference type="EMBL" id="JAUYVK010000003">
    <property type="protein sequence ID" value="MDP2488668.1"/>
    <property type="molecule type" value="Genomic_DNA"/>
</dbReference>
<evidence type="ECO:0000313" key="3">
    <source>
        <dbReference type="EMBL" id="MEZ8179784.1"/>
    </source>
</evidence>
<gene>
    <name evidence="3" type="ORF">ACED33_03780</name>
    <name evidence="4" type="ORF">BCV19_18460</name>
    <name evidence="5" type="ORF">CWO07_15505</name>
    <name evidence="1" type="ORF">Q8W38_04940</name>
    <name evidence="2" type="ORF">Q8W42_10445</name>
</gene>